<evidence type="ECO:0000256" key="10">
    <source>
        <dbReference type="ARBA" id="ARBA00023128"/>
    </source>
</evidence>
<evidence type="ECO:0000256" key="4">
    <source>
        <dbReference type="ARBA" id="ARBA00022448"/>
    </source>
</evidence>
<evidence type="ECO:0000256" key="9">
    <source>
        <dbReference type="ARBA" id="ARBA00023065"/>
    </source>
</evidence>
<evidence type="ECO:0000256" key="5">
    <source>
        <dbReference type="ARBA" id="ARBA00022547"/>
    </source>
</evidence>
<geneLocation type="mitochondrion" evidence="14"/>
<dbReference type="AlphaFoldDB" id="A0A8K1SPM7"/>
<evidence type="ECO:0000256" key="7">
    <source>
        <dbReference type="ARBA" id="ARBA00022781"/>
    </source>
</evidence>
<sequence>MPQMAPLPWVLLLILTILTLLYVSTIIFFSVTKKSVKNYKKFKNNFLIKW</sequence>
<evidence type="ECO:0000256" key="13">
    <source>
        <dbReference type="SAM" id="Phobius"/>
    </source>
</evidence>
<evidence type="ECO:0000256" key="3">
    <source>
        <dbReference type="ARBA" id="ARBA00011291"/>
    </source>
</evidence>
<keyword evidence="7 12" id="KW-0375">Hydrogen ion transport</keyword>
<dbReference type="GO" id="GO:0015078">
    <property type="term" value="F:proton transmembrane transporter activity"/>
    <property type="evidence" value="ECO:0007669"/>
    <property type="project" value="InterPro"/>
</dbReference>
<evidence type="ECO:0000256" key="6">
    <source>
        <dbReference type="ARBA" id="ARBA00022692"/>
    </source>
</evidence>
<keyword evidence="5 12" id="KW-0138">CF(0)</keyword>
<comment type="subunit">
    <text evidence="3">F-type ATPases have 2 components, CF(1) - the catalytic core - and CF(0) - the membrane proton channel.</text>
</comment>
<organism evidence="14">
    <name type="scientific">Cacopsylla burckhardti</name>
    <dbReference type="NCBI Taxonomy" id="2593410"/>
    <lineage>
        <taxon>Eukaryota</taxon>
        <taxon>Metazoa</taxon>
        <taxon>Ecdysozoa</taxon>
        <taxon>Arthropoda</taxon>
        <taxon>Hexapoda</taxon>
        <taxon>Insecta</taxon>
        <taxon>Pterygota</taxon>
        <taxon>Neoptera</taxon>
        <taxon>Paraneoptera</taxon>
        <taxon>Hemiptera</taxon>
        <taxon>Sternorrhyncha</taxon>
        <taxon>Psylloidea</taxon>
        <taxon>Psyllidae</taxon>
        <taxon>Psyllinae</taxon>
        <taxon>Cacopsylla</taxon>
    </lineage>
</organism>
<evidence type="ECO:0000256" key="1">
    <source>
        <dbReference type="ARBA" id="ARBA00004304"/>
    </source>
</evidence>
<reference evidence="14" key="1">
    <citation type="submission" date="2021-10" db="EMBL/GenBank/DDBJ databases">
        <title>The complete mitochondrial genome of Cacopsylla burckhardti.</title>
        <authorList>
            <person name="Jo E."/>
            <person name="Cho G."/>
        </authorList>
    </citation>
    <scope>NUCLEOTIDE SEQUENCE</scope>
</reference>
<keyword evidence="9 12" id="KW-0406">Ion transport</keyword>
<keyword evidence="4 12" id="KW-0813">Transport</keyword>
<dbReference type="InterPro" id="IPR001421">
    <property type="entry name" value="ATP8_metazoa"/>
</dbReference>
<dbReference type="GeneID" id="77607884"/>
<evidence type="ECO:0000256" key="11">
    <source>
        <dbReference type="ARBA" id="ARBA00023136"/>
    </source>
</evidence>
<dbReference type="EMBL" id="OK574466">
    <property type="protein sequence ID" value="UFP91881.1"/>
    <property type="molecule type" value="Genomic_DNA"/>
</dbReference>
<proteinExistence type="inferred from homology"/>
<evidence type="ECO:0000256" key="12">
    <source>
        <dbReference type="RuleBase" id="RU003661"/>
    </source>
</evidence>
<keyword evidence="8 13" id="KW-1133">Transmembrane helix</keyword>
<evidence type="ECO:0000256" key="8">
    <source>
        <dbReference type="ARBA" id="ARBA00022989"/>
    </source>
</evidence>
<comment type="similarity">
    <text evidence="2 12">Belongs to the ATPase protein 8 family.</text>
</comment>
<dbReference type="GO" id="GO:0045259">
    <property type="term" value="C:proton-transporting ATP synthase complex"/>
    <property type="evidence" value="ECO:0007669"/>
    <property type="project" value="UniProtKB-KW"/>
</dbReference>
<keyword evidence="11 13" id="KW-0472">Membrane</keyword>
<comment type="subcellular location">
    <subcellularLocation>
        <location evidence="1 12">Mitochondrion membrane</location>
        <topology evidence="1 12">Single-pass membrane protein</topology>
    </subcellularLocation>
</comment>
<dbReference type="Pfam" id="PF00895">
    <property type="entry name" value="ATP-synt_8"/>
    <property type="match status" value="1"/>
</dbReference>
<keyword evidence="6 12" id="KW-0812">Transmembrane</keyword>
<name>A0A8K1SPM7_9HEMI</name>
<accession>A0A8K1SPM7</accession>
<dbReference type="RefSeq" id="YP_010596825.1">
    <property type="nucleotide sequence ID" value="NC_069642.1"/>
</dbReference>
<keyword evidence="10 12" id="KW-0496">Mitochondrion</keyword>
<gene>
    <name evidence="14" type="primary">atp8</name>
</gene>
<evidence type="ECO:0000313" key="14">
    <source>
        <dbReference type="EMBL" id="UFP91881.1"/>
    </source>
</evidence>
<evidence type="ECO:0000256" key="2">
    <source>
        <dbReference type="ARBA" id="ARBA00008892"/>
    </source>
</evidence>
<protein>
    <recommendedName>
        <fullName evidence="12">ATP synthase complex subunit 8</fullName>
    </recommendedName>
</protein>
<dbReference type="GO" id="GO:0015986">
    <property type="term" value="P:proton motive force-driven ATP synthesis"/>
    <property type="evidence" value="ECO:0007669"/>
    <property type="project" value="InterPro"/>
</dbReference>
<feature type="transmembrane region" description="Helical" evidence="13">
    <location>
        <begin position="6"/>
        <end position="31"/>
    </location>
</feature>
<dbReference type="GO" id="GO:0031966">
    <property type="term" value="C:mitochondrial membrane"/>
    <property type="evidence" value="ECO:0007669"/>
    <property type="project" value="UniProtKB-SubCell"/>
</dbReference>